<name>A0A956SGK8_UNCEI</name>
<dbReference type="Proteomes" id="UP000739538">
    <property type="component" value="Unassembled WGS sequence"/>
</dbReference>
<dbReference type="GO" id="GO:0004175">
    <property type="term" value="F:endopeptidase activity"/>
    <property type="evidence" value="ECO:0007669"/>
    <property type="project" value="UniProtKB-ARBA"/>
</dbReference>
<evidence type="ECO:0000256" key="1">
    <source>
        <dbReference type="SAM" id="Phobius"/>
    </source>
</evidence>
<evidence type="ECO:0000259" key="2">
    <source>
        <dbReference type="Pfam" id="PF02517"/>
    </source>
</evidence>
<keyword evidence="1" id="KW-0472">Membrane</keyword>
<dbReference type="Pfam" id="PF02517">
    <property type="entry name" value="Rce1-like"/>
    <property type="match status" value="1"/>
</dbReference>
<keyword evidence="1" id="KW-0812">Transmembrane</keyword>
<organism evidence="3 4">
    <name type="scientific">Eiseniibacteriota bacterium</name>
    <dbReference type="NCBI Taxonomy" id="2212470"/>
    <lineage>
        <taxon>Bacteria</taxon>
        <taxon>Candidatus Eiseniibacteriota</taxon>
    </lineage>
</organism>
<dbReference type="EMBL" id="JAGQHS010000104">
    <property type="protein sequence ID" value="MCA9757538.1"/>
    <property type="molecule type" value="Genomic_DNA"/>
</dbReference>
<dbReference type="AlphaFoldDB" id="A0A956SGK8"/>
<dbReference type="InterPro" id="IPR003675">
    <property type="entry name" value="Rce1/LyrA-like_dom"/>
</dbReference>
<keyword evidence="1" id="KW-1133">Transmembrane helix</keyword>
<feature type="transmembrane region" description="Helical" evidence="1">
    <location>
        <begin position="135"/>
        <end position="155"/>
    </location>
</feature>
<feature type="transmembrane region" description="Helical" evidence="1">
    <location>
        <begin position="216"/>
        <end position="240"/>
    </location>
</feature>
<feature type="transmembrane region" description="Helical" evidence="1">
    <location>
        <begin position="95"/>
        <end position="114"/>
    </location>
</feature>
<accession>A0A956SGK8</accession>
<sequence length="285" mass="32621">MIEAVARPLGEAPVRVEPLAERGWTRTLVLVLFAIAVPTLIPLEIWAIGVPAWLGAAFFVLRDPDPAYRRRLGVLLASIAVLTFAPIETDTSNRGYLVLGAFFLAAILIPTLVLKRTDPHVIDFRVRPYRFRWLDIVYVSIAVPLAYYVIQWYFFHVNPYMPTQWYLPPEYDDEQVWRLVVGLNSVGIWDELFFVNICFAVLRTVHRFWAANLVQAVVYAAVLYDMAFIGIGPLLVYAFALTQGSMYEESKCLLWVLIVHLVIDAFLLESIIAHYYPGHGSFHWF</sequence>
<reference evidence="3" key="1">
    <citation type="submission" date="2020-04" db="EMBL/GenBank/DDBJ databases">
        <authorList>
            <person name="Zhang T."/>
        </authorList>
    </citation>
    <scope>NUCLEOTIDE SEQUENCE</scope>
    <source>
        <strain evidence="3">HKST-UBA02</strain>
    </source>
</reference>
<dbReference type="GO" id="GO:0080120">
    <property type="term" value="P:CAAX-box protein maturation"/>
    <property type="evidence" value="ECO:0007669"/>
    <property type="project" value="UniProtKB-ARBA"/>
</dbReference>
<protein>
    <recommendedName>
        <fullName evidence="2">CAAX prenyl protease 2/Lysostaphin resistance protein A-like domain-containing protein</fullName>
    </recommendedName>
</protein>
<evidence type="ECO:0000313" key="4">
    <source>
        <dbReference type="Proteomes" id="UP000739538"/>
    </source>
</evidence>
<gene>
    <name evidence="3" type="ORF">KDA27_17165</name>
</gene>
<evidence type="ECO:0000313" key="3">
    <source>
        <dbReference type="EMBL" id="MCA9757538.1"/>
    </source>
</evidence>
<comment type="caution">
    <text evidence="3">The sequence shown here is derived from an EMBL/GenBank/DDBJ whole genome shotgun (WGS) entry which is preliminary data.</text>
</comment>
<proteinExistence type="predicted"/>
<reference evidence="3" key="2">
    <citation type="journal article" date="2021" name="Microbiome">
        <title>Successional dynamics and alternative stable states in a saline activated sludge microbial community over 9 years.</title>
        <authorList>
            <person name="Wang Y."/>
            <person name="Ye J."/>
            <person name="Ju F."/>
            <person name="Liu L."/>
            <person name="Boyd J.A."/>
            <person name="Deng Y."/>
            <person name="Parks D.H."/>
            <person name="Jiang X."/>
            <person name="Yin X."/>
            <person name="Woodcroft B.J."/>
            <person name="Tyson G.W."/>
            <person name="Hugenholtz P."/>
            <person name="Polz M.F."/>
            <person name="Zhang T."/>
        </authorList>
    </citation>
    <scope>NUCLEOTIDE SEQUENCE</scope>
    <source>
        <strain evidence="3">HKST-UBA02</strain>
    </source>
</reference>
<feature type="domain" description="CAAX prenyl protease 2/Lysostaphin resistance protein A-like" evidence="2">
    <location>
        <begin position="175"/>
        <end position="266"/>
    </location>
</feature>
<feature type="transmembrane region" description="Helical" evidence="1">
    <location>
        <begin position="252"/>
        <end position="276"/>
    </location>
</feature>
<feature type="transmembrane region" description="Helical" evidence="1">
    <location>
        <begin position="28"/>
        <end position="60"/>
    </location>
</feature>